<sequence length="865" mass="92983">MRAPVEMFNGKMKFPTLSKGMVDELQKAGVYEVDHAHEEKTVIPSVADYLKDLCAPPPPEVPRPAIRVVVFGAPRVGKSTVTKILADYLEVSYEEDDGPRRLRTVQGCWPLSGTPLVEVLLWDTAQDLPDLITDSRAATFAVAVVDGADGSGSAIAAAMAQGCVSDEAQSTAPRRALIVENCFPERDLDETETNTTGRSSTHPLLQTIQCNVLDEEGQNSLKKVFGKIMAEMVGQIEARQEASKSVEKPLQPCGQAGIQVLARDSSLPCSARKPLGRRAHAYRLRGLSMCVDPVAASMAWQALQAARSTLPHEVQNLTGSSPPSSSWRSALVAPEPLQQTLQMGEAGVSGENLSATLRRALLELSLICPVQAGKDASVLVPDFAERINISASMVRQLLDSPKSIFLRLVWSREKHSARAPPSLRRTLRKFFSLTSRPFVLRYFARLDGQSAFPPEIGANSPSPECTECSVMRGAQRVGLDSDLEPGFILAFDSSVDSPAHLDQTGHSSVPGLADLLAAPALGLTFLLVMAGPNDTWDVLSSGPKATWAWRAFASHLPKFTGLVPAAAARGTRRAAEDAARRTPAPRWALRVQSGAAAGAALSLEELATTAWLLAGPQSKDVRDSHLADLGRSHNRARVPGEWARGEHERAEESEDEVERKAGEEEVHQDGGKSGEEATDGEEESNNAEDGEEESNSGEEAEDGEAESNNGEESPENYNAKIEDEEEKRGANENQPGEVPSGQGPGEASASGSEASSEEYEKEGDEGVAAKAQEASDDDDEESRESSDEGASNKGTQDLGDDDEGDGEVEYTHAAMEEVNLSVREGEESLHEDKECRTRNADVDPGDENGEETEDDCSAKDEDDEE</sequence>
<feature type="compositionally biased region" description="Acidic residues" evidence="1">
    <location>
        <begin position="798"/>
        <end position="808"/>
    </location>
</feature>
<proteinExistence type="predicted"/>
<keyword evidence="3" id="KW-1185">Reference proteome</keyword>
<protein>
    <submittedName>
        <fullName evidence="2">Uncharacterized protein</fullName>
    </submittedName>
</protein>
<organism evidence="2 3">
    <name type="scientific">Durusdinium trenchii</name>
    <dbReference type="NCBI Taxonomy" id="1381693"/>
    <lineage>
        <taxon>Eukaryota</taxon>
        <taxon>Sar</taxon>
        <taxon>Alveolata</taxon>
        <taxon>Dinophyceae</taxon>
        <taxon>Suessiales</taxon>
        <taxon>Symbiodiniaceae</taxon>
        <taxon>Durusdinium</taxon>
    </lineage>
</organism>
<feature type="compositionally biased region" description="Acidic residues" evidence="1">
    <location>
        <begin position="676"/>
        <end position="705"/>
    </location>
</feature>
<feature type="region of interest" description="Disordered" evidence="1">
    <location>
        <begin position="637"/>
        <end position="865"/>
    </location>
</feature>
<feature type="compositionally biased region" description="Acidic residues" evidence="1">
    <location>
        <begin position="755"/>
        <end position="765"/>
    </location>
</feature>
<comment type="caution">
    <text evidence="2">The sequence shown here is derived from an EMBL/GenBank/DDBJ whole genome shotgun (WGS) entry which is preliminary data.</text>
</comment>
<feature type="compositionally biased region" description="Basic and acidic residues" evidence="1">
    <location>
        <begin position="657"/>
        <end position="675"/>
    </location>
</feature>
<dbReference type="InterPro" id="IPR027417">
    <property type="entry name" value="P-loop_NTPase"/>
</dbReference>
<evidence type="ECO:0000313" key="3">
    <source>
        <dbReference type="Proteomes" id="UP001642484"/>
    </source>
</evidence>
<name>A0ABP0H7F8_9DINO</name>
<feature type="compositionally biased region" description="Basic and acidic residues" evidence="1">
    <location>
        <begin position="823"/>
        <end position="841"/>
    </location>
</feature>
<feature type="compositionally biased region" description="Acidic residues" evidence="1">
    <location>
        <begin position="843"/>
        <end position="865"/>
    </location>
</feature>
<accession>A0ABP0H7F8</accession>
<reference evidence="2 3" key="1">
    <citation type="submission" date="2024-02" db="EMBL/GenBank/DDBJ databases">
        <authorList>
            <person name="Chen Y."/>
            <person name="Shah S."/>
            <person name="Dougan E. K."/>
            <person name="Thang M."/>
            <person name="Chan C."/>
        </authorList>
    </citation>
    <scope>NUCLEOTIDE SEQUENCE [LARGE SCALE GENOMIC DNA]</scope>
</reference>
<dbReference type="Proteomes" id="UP001642484">
    <property type="component" value="Unassembled WGS sequence"/>
</dbReference>
<dbReference type="SUPFAM" id="SSF52540">
    <property type="entry name" value="P-loop containing nucleoside triphosphate hydrolases"/>
    <property type="match status" value="1"/>
</dbReference>
<gene>
    <name evidence="2" type="ORF">CCMP2556_LOCUS237</name>
</gene>
<dbReference type="EMBL" id="CAXAMN010000003">
    <property type="protein sequence ID" value="CAK8985728.1"/>
    <property type="molecule type" value="Genomic_DNA"/>
</dbReference>
<evidence type="ECO:0000313" key="2">
    <source>
        <dbReference type="EMBL" id="CAK8985728.1"/>
    </source>
</evidence>
<evidence type="ECO:0000256" key="1">
    <source>
        <dbReference type="SAM" id="MobiDB-lite"/>
    </source>
</evidence>
<feature type="compositionally biased region" description="Low complexity" evidence="1">
    <location>
        <begin position="745"/>
        <end position="754"/>
    </location>
</feature>